<dbReference type="RefSeq" id="WP_112159379.1">
    <property type="nucleotide sequence ID" value="NZ_QKRX01000007.1"/>
</dbReference>
<proteinExistence type="predicted"/>
<comment type="caution">
    <text evidence="4">The sequence shown here is derived from an EMBL/GenBank/DDBJ whole genome shotgun (WGS) entry which is preliminary data.</text>
</comment>
<dbReference type="OrthoDB" id="9763290at2"/>
<dbReference type="CDD" id="cd01907">
    <property type="entry name" value="GlxB"/>
    <property type="match status" value="1"/>
</dbReference>
<evidence type="ECO:0000313" key="5">
    <source>
        <dbReference type="Proteomes" id="UP000250744"/>
    </source>
</evidence>
<dbReference type="InterPro" id="IPR029055">
    <property type="entry name" value="Ntn_hydrolases_N"/>
</dbReference>
<dbReference type="GO" id="GO:0016757">
    <property type="term" value="F:glycosyltransferase activity"/>
    <property type="evidence" value="ECO:0007669"/>
    <property type="project" value="UniProtKB-KW"/>
</dbReference>
<keyword evidence="1 4" id="KW-0808">Transferase</keyword>
<dbReference type="AlphaFoldDB" id="A0A364NLM3"/>
<evidence type="ECO:0000313" key="4">
    <source>
        <dbReference type="EMBL" id="RAU17890.1"/>
    </source>
</evidence>
<evidence type="ECO:0000256" key="1">
    <source>
        <dbReference type="ARBA" id="ARBA00022679"/>
    </source>
</evidence>
<dbReference type="Proteomes" id="UP000250744">
    <property type="component" value="Unassembled WGS sequence"/>
</dbReference>
<evidence type="ECO:0000259" key="3">
    <source>
        <dbReference type="PROSITE" id="PS51278"/>
    </source>
</evidence>
<gene>
    <name evidence="4" type="ORF">DN062_11030</name>
</gene>
<dbReference type="Gene3D" id="3.60.20.10">
    <property type="entry name" value="Glutamine Phosphoribosylpyrophosphate, subunit 1, domain 1"/>
    <property type="match status" value="1"/>
</dbReference>
<sequence>MCGIVGLYLKNPALGPKLGALFEPMLIAMTERGPDSAGFAIYGDEVPEHWIKLTLRHPDPHFDWEALAERAKTELSAQLSWFQNANVAVFKLEADEVSARDWFAEHAKDVLILSVGRSIEILKEVGLPIEISERFSLSGMQGTHIIGHTRMATESAVTMAGSHPFSTGMDLCLVHNGSLSNHNRLRENLRREGISFETENDSEVAAGYLTWRLREGDSLKQALESALTDLDGFFTFTIGTRDGFAVIRDPIACKPAVLAETDDYVAMASEYQALTSLPGIENAKVWEPEPATVYAWERASV</sequence>
<evidence type="ECO:0000256" key="2">
    <source>
        <dbReference type="ARBA" id="ARBA00022962"/>
    </source>
</evidence>
<dbReference type="InterPro" id="IPR017932">
    <property type="entry name" value="GATase_2_dom"/>
</dbReference>
<name>A0A364NLM3_9GAMM</name>
<keyword evidence="4" id="KW-0328">Glycosyltransferase</keyword>
<dbReference type="Pfam" id="PF13522">
    <property type="entry name" value="GATase_6"/>
    <property type="match status" value="1"/>
</dbReference>
<accession>A0A364NLM3</accession>
<organism evidence="4 5">
    <name type="scientific">Nitrincola tibetensis</name>
    <dbReference type="NCBI Taxonomy" id="2219697"/>
    <lineage>
        <taxon>Bacteria</taxon>
        <taxon>Pseudomonadati</taxon>
        <taxon>Pseudomonadota</taxon>
        <taxon>Gammaproteobacteria</taxon>
        <taxon>Oceanospirillales</taxon>
        <taxon>Oceanospirillaceae</taxon>
        <taxon>Nitrincola</taxon>
    </lineage>
</organism>
<keyword evidence="5" id="KW-1185">Reference proteome</keyword>
<dbReference type="SUPFAM" id="SSF56235">
    <property type="entry name" value="N-terminal nucleophile aminohydrolases (Ntn hydrolases)"/>
    <property type="match status" value="1"/>
</dbReference>
<feature type="domain" description="Glutamine amidotransferase type-2" evidence="3">
    <location>
        <begin position="2"/>
        <end position="299"/>
    </location>
</feature>
<protein>
    <submittedName>
        <fullName evidence="4">Amidophosphoribosyltransferase</fullName>
    </submittedName>
</protein>
<dbReference type="PROSITE" id="PS51278">
    <property type="entry name" value="GATASE_TYPE_2"/>
    <property type="match status" value="1"/>
</dbReference>
<dbReference type="PANTHER" id="PTHR11907">
    <property type="entry name" value="AMIDOPHOSPHORIBOSYLTRANSFERASE"/>
    <property type="match status" value="1"/>
</dbReference>
<dbReference type="EMBL" id="QKRX01000007">
    <property type="protein sequence ID" value="RAU17890.1"/>
    <property type="molecule type" value="Genomic_DNA"/>
</dbReference>
<reference evidence="4 5" key="1">
    <citation type="submission" date="2018-06" db="EMBL/GenBank/DDBJ databases">
        <title>Nitrincola tibetense sp. nov., isolated from Lake XuguoCo on Tibetan Plateau.</title>
        <authorList>
            <person name="Xing P."/>
        </authorList>
    </citation>
    <scope>NUCLEOTIDE SEQUENCE [LARGE SCALE GENOMIC DNA]</scope>
    <source>
        <strain evidence="5">xg18</strain>
    </source>
</reference>
<keyword evidence="2" id="KW-0315">Glutamine amidotransferase</keyword>